<feature type="non-terminal residue" evidence="5">
    <location>
        <position position="1"/>
    </location>
</feature>
<evidence type="ECO:0000259" key="4">
    <source>
        <dbReference type="Pfam" id="PF23233"/>
    </source>
</evidence>
<evidence type="ECO:0000256" key="3">
    <source>
        <dbReference type="ARBA" id="ARBA00023187"/>
    </source>
</evidence>
<dbReference type="AlphaFoldDB" id="A0A9D3LLL6"/>
<keyword evidence="2" id="KW-0507">mRNA processing</keyword>
<feature type="domain" description="Pre-mRNA-splicing factor Syf1-like N-terminal HAT-repeats" evidence="4">
    <location>
        <begin position="50"/>
        <end position="138"/>
    </location>
</feature>
<protein>
    <recommendedName>
        <fullName evidence="4">Pre-mRNA-splicing factor Syf1-like N-terminal HAT-repeats domain-containing protein</fullName>
    </recommendedName>
</protein>
<dbReference type="Pfam" id="PF23233">
    <property type="entry name" value="HAT_Syf1_CNRKL1_N"/>
    <property type="match status" value="1"/>
</dbReference>
<dbReference type="InterPro" id="IPR011990">
    <property type="entry name" value="TPR-like_helical_dom_sf"/>
</dbReference>
<gene>
    <name evidence="5" type="ORF">ANANG_G00294700</name>
</gene>
<evidence type="ECO:0000256" key="1">
    <source>
        <dbReference type="ARBA" id="ARBA00008644"/>
    </source>
</evidence>
<proteinExistence type="inferred from homology"/>
<dbReference type="GO" id="GO:0008380">
    <property type="term" value="P:RNA splicing"/>
    <property type="evidence" value="ECO:0007669"/>
    <property type="project" value="UniProtKB-KW"/>
</dbReference>
<comment type="similarity">
    <text evidence="1">Belongs to the crooked-neck family.</text>
</comment>
<dbReference type="InterPro" id="IPR055433">
    <property type="entry name" value="HAT_Syf1-like_N"/>
</dbReference>
<dbReference type="Proteomes" id="UP001044222">
    <property type="component" value="Chromosome 17"/>
</dbReference>
<dbReference type="Gene3D" id="1.25.40.10">
    <property type="entry name" value="Tetratricopeptide repeat domain"/>
    <property type="match status" value="1"/>
</dbReference>
<accession>A0A9D3LLL6</accession>
<dbReference type="GO" id="GO:0006397">
    <property type="term" value="P:mRNA processing"/>
    <property type="evidence" value="ECO:0007669"/>
    <property type="project" value="UniProtKB-KW"/>
</dbReference>
<name>A0A9D3LLL6_ANGAN</name>
<sequence length="145" mass="17319">RGIVCVEHTLGRFLVRLIQEKARSKRKATFFVEVNMPSLTEKPDVIFEEDDLPYEEEIIRNPYSVKCWMRYIEYKQNGPKSVLNMIYERALKELPGSYKLWYNYLRERRKQVKGRCITEPAYEEINNCHERALVFMHKKGLDTGP</sequence>
<dbReference type="SUPFAM" id="SSF48452">
    <property type="entry name" value="TPR-like"/>
    <property type="match status" value="1"/>
</dbReference>
<keyword evidence="6" id="KW-1185">Reference proteome</keyword>
<evidence type="ECO:0000313" key="5">
    <source>
        <dbReference type="EMBL" id="KAG5832774.1"/>
    </source>
</evidence>
<organism evidence="5 6">
    <name type="scientific">Anguilla anguilla</name>
    <name type="common">European freshwater eel</name>
    <name type="synonym">Muraena anguilla</name>
    <dbReference type="NCBI Taxonomy" id="7936"/>
    <lineage>
        <taxon>Eukaryota</taxon>
        <taxon>Metazoa</taxon>
        <taxon>Chordata</taxon>
        <taxon>Craniata</taxon>
        <taxon>Vertebrata</taxon>
        <taxon>Euteleostomi</taxon>
        <taxon>Actinopterygii</taxon>
        <taxon>Neopterygii</taxon>
        <taxon>Teleostei</taxon>
        <taxon>Anguilliformes</taxon>
        <taxon>Anguillidae</taxon>
        <taxon>Anguilla</taxon>
    </lineage>
</organism>
<dbReference type="EMBL" id="JAFIRN010000017">
    <property type="protein sequence ID" value="KAG5832774.1"/>
    <property type="molecule type" value="Genomic_DNA"/>
</dbReference>
<keyword evidence="3" id="KW-0508">mRNA splicing</keyword>
<evidence type="ECO:0000313" key="6">
    <source>
        <dbReference type="Proteomes" id="UP001044222"/>
    </source>
</evidence>
<reference evidence="5" key="1">
    <citation type="submission" date="2021-01" db="EMBL/GenBank/DDBJ databases">
        <title>A chromosome-scale assembly of European eel, Anguilla anguilla.</title>
        <authorList>
            <person name="Henkel C."/>
            <person name="Jong-Raadsen S.A."/>
            <person name="Dufour S."/>
            <person name="Weltzien F.-A."/>
            <person name="Palstra A.P."/>
            <person name="Pelster B."/>
            <person name="Spaink H.P."/>
            <person name="Van Den Thillart G.E."/>
            <person name="Jansen H."/>
            <person name="Zahm M."/>
            <person name="Klopp C."/>
            <person name="Cedric C."/>
            <person name="Louis A."/>
            <person name="Berthelot C."/>
            <person name="Parey E."/>
            <person name="Roest Crollius H."/>
            <person name="Montfort J."/>
            <person name="Robinson-Rechavi M."/>
            <person name="Bucao C."/>
            <person name="Bouchez O."/>
            <person name="Gislard M."/>
            <person name="Lluch J."/>
            <person name="Milhes M."/>
            <person name="Lampietro C."/>
            <person name="Lopez Roques C."/>
            <person name="Donnadieu C."/>
            <person name="Braasch I."/>
            <person name="Desvignes T."/>
            <person name="Postlethwait J."/>
            <person name="Bobe J."/>
            <person name="Guiguen Y."/>
            <person name="Dirks R."/>
        </authorList>
    </citation>
    <scope>NUCLEOTIDE SEQUENCE</scope>
    <source>
        <strain evidence="5">Tag_6206</strain>
        <tissue evidence="5">Liver</tissue>
    </source>
</reference>
<evidence type="ECO:0000256" key="2">
    <source>
        <dbReference type="ARBA" id="ARBA00022664"/>
    </source>
</evidence>
<comment type="caution">
    <text evidence="5">The sequence shown here is derived from an EMBL/GenBank/DDBJ whole genome shotgun (WGS) entry which is preliminary data.</text>
</comment>